<reference evidence="1 2" key="1">
    <citation type="journal article" date="2011" name="Int. J. Syst. Evol. Microbiol.">
        <title>Zhongshania antarctica gen. nov., sp. nov. and Zhongshania guokunii sp. nov., gammaproteobacteria respectively isolated from coastal attached (fast) ice and surface seawater of the Antarctic.</title>
        <authorList>
            <person name="Li H.J."/>
            <person name="Zhang X.Y."/>
            <person name="Chen C.X."/>
            <person name="Zhang Y.J."/>
            <person name="Gao Z.M."/>
            <person name="Yu Y."/>
            <person name="Chen X.L."/>
            <person name="Chen B."/>
            <person name="Zhang Y.Z."/>
        </authorList>
    </citation>
    <scope>NUCLEOTIDE SEQUENCE [LARGE SCALE GENOMIC DNA]</scope>
    <source>
        <strain evidence="1 2">15-R06ZXC-3</strain>
    </source>
</reference>
<evidence type="ECO:0000313" key="2">
    <source>
        <dbReference type="Proteomes" id="UP001557465"/>
    </source>
</evidence>
<gene>
    <name evidence="1" type="ORF">AB4874_02200</name>
</gene>
<organism evidence="1 2">
    <name type="scientific">Thioclava arctica</name>
    <dbReference type="NCBI Taxonomy" id="3238301"/>
    <lineage>
        <taxon>Bacteria</taxon>
        <taxon>Pseudomonadati</taxon>
        <taxon>Pseudomonadota</taxon>
        <taxon>Alphaproteobacteria</taxon>
        <taxon>Rhodobacterales</taxon>
        <taxon>Paracoccaceae</taxon>
        <taxon>Thioclava</taxon>
    </lineage>
</organism>
<dbReference type="Proteomes" id="UP001557465">
    <property type="component" value="Unassembled WGS sequence"/>
</dbReference>
<accession>A0ABV3TGN9</accession>
<dbReference type="EMBL" id="JBFRYC010000001">
    <property type="protein sequence ID" value="MEX1660462.1"/>
    <property type="molecule type" value="Genomic_DNA"/>
</dbReference>
<protein>
    <submittedName>
        <fullName evidence="1">Uncharacterized protein</fullName>
    </submittedName>
</protein>
<comment type="caution">
    <text evidence="1">The sequence shown here is derived from an EMBL/GenBank/DDBJ whole genome shotgun (WGS) entry which is preliminary data.</text>
</comment>
<name>A0ABV3TGN9_9RHOB</name>
<proteinExistence type="predicted"/>
<evidence type="ECO:0000313" key="1">
    <source>
        <dbReference type="EMBL" id="MEX1660462.1"/>
    </source>
</evidence>
<keyword evidence="2" id="KW-1185">Reference proteome</keyword>
<sequence length="72" mass="7572">MLRAAIVQSAPVMVWTEPYAAQGMNVVFGLVAVNRGDTDDRLAVAESDYPSVAPPLSGYGPEAGLAGFTMRD</sequence>
<dbReference type="RefSeq" id="WP_368390764.1">
    <property type="nucleotide sequence ID" value="NZ_JBFRYC010000001.1"/>
</dbReference>